<evidence type="ECO:0000313" key="1">
    <source>
        <dbReference type="EMBL" id="PSN91471.1"/>
    </source>
</evidence>
<proteinExistence type="predicted"/>
<comment type="caution">
    <text evidence="1">The sequence shown here is derived from an EMBL/GenBank/DDBJ whole genome shotgun (WGS) entry which is preliminary data.</text>
</comment>
<organism evidence="1 2">
    <name type="scientific">Candidatus Marsarchaeota G2 archaeon OSP_D</name>
    <dbReference type="NCBI Taxonomy" id="1978157"/>
    <lineage>
        <taxon>Archaea</taxon>
        <taxon>Candidatus Marsarchaeota</taxon>
        <taxon>Candidatus Marsarchaeota group 2</taxon>
    </lineage>
</organism>
<evidence type="ECO:0000313" key="2">
    <source>
        <dbReference type="Proteomes" id="UP000240322"/>
    </source>
</evidence>
<dbReference type="AlphaFoldDB" id="A0A2R6AYJ8"/>
<dbReference type="Proteomes" id="UP000240322">
    <property type="component" value="Unassembled WGS sequence"/>
</dbReference>
<accession>A0A2R6AYJ8</accession>
<dbReference type="EMBL" id="NEXE01000025">
    <property type="protein sequence ID" value="PSN91471.1"/>
    <property type="molecule type" value="Genomic_DNA"/>
</dbReference>
<protein>
    <submittedName>
        <fullName evidence="1">Uncharacterized protein</fullName>
    </submittedName>
</protein>
<gene>
    <name evidence="1" type="ORF">B9Q03_04195</name>
</gene>
<sequence length="81" mass="9330">MVVQFKMKCKKCGAYSDVTKYVVTPTYVFIAQICGHRHFIDTQKLESELAELGVRNKLIIEELTLNLTRPRNYPTGEGKHE</sequence>
<reference evidence="1 2" key="1">
    <citation type="submission" date="2017-04" db="EMBL/GenBank/DDBJ databases">
        <title>Novel microbial lineages endemic to geothermal iron-oxide mats fill important gaps in the evolutionary history of Archaea.</title>
        <authorList>
            <person name="Jay Z.J."/>
            <person name="Beam J.P."/>
            <person name="Dlakic M."/>
            <person name="Rusch D.B."/>
            <person name="Kozubal M.A."/>
            <person name="Inskeep W.P."/>
        </authorList>
    </citation>
    <scope>NUCLEOTIDE SEQUENCE [LARGE SCALE GENOMIC DNA]</scope>
    <source>
        <strain evidence="1">OSP_D</strain>
    </source>
</reference>
<name>A0A2R6AYJ8_9ARCH</name>